<evidence type="ECO:0000256" key="1">
    <source>
        <dbReference type="SAM" id="Phobius"/>
    </source>
</evidence>
<keyword evidence="1" id="KW-0472">Membrane</keyword>
<name>A0A179ESL2_ENTTH</name>
<feature type="transmembrane region" description="Helical" evidence="1">
    <location>
        <begin position="262"/>
        <end position="283"/>
    </location>
</feature>
<dbReference type="GeneID" id="77488168"/>
<evidence type="ECO:0008006" key="6">
    <source>
        <dbReference type="Google" id="ProtNLM"/>
    </source>
</evidence>
<keyword evidence="1" id="KW-1133">Transmembrane helix</keyword>
<keyword evidence="1" id="KW-0812">Transmembrane</keyword>
<protein>
    <recommendedName>
        <fullName evidence="6">Competence protein CoiA</fullName>
    </recommendedName>
</protein>
<evidence type="ECO:0000313" key="5">
    <source>
        <dbReference type="Proteomes" id="UP000078516"/>
    </source>
</evidence>
<dbReference type="Pfam" id="PF06054">
    <property type="entry name" value="CoiA_nuc"/>
    <property type="match status" value="1"/>
</dbReference>
<sequence length="338" mass="40565">MLCAINQYGKRFIASQAVKQEIYFCPGCRLPVILKQGKQVRAHFAHKKSSVCQVFSEAESEEHVFLKEVFYQWLKKFAEQVEIEPYLSELAQRPDLLSENFAFEIQCSPLAYSRFIERTTNYQRKQFTVWWILSSSLINKKLLAGPKLSQLVKGACRYDEQRHVHFWAVDRHTGKLYLYHELTLSVAQEISYRVMEWSFYTCSLTKILTNQLVSDTQIVASRAKKEIYQELNRQLRRKQDALLQVQEFCYMRGKHLLYLSSWIYQQSAFFFFFGTNVLVYRVLFEETLQEKRLLHYLCWREKLEDVAPEWLFPLISKEQMYWRFFEECCDLWKKKVDN</sequence>
<dbReference type="RefSeq" id="WP_067483118.1">
    <property type="nucleotide sequence ID" value="NZ_CP023074.1"/>
</dbReference>
<dbReference type="PIRSF" id="PIRSF007487">
    <property type="entry name" value="Competence-induced_CoiA_bac"/>
    <property type="match status" value="1"/>
</dbReference>
<dbReference type="InterPro" id="IPR021176">
    <property type="entry name" value="Competence-induced_CoiA"/>
</dbReference>
<feature type="domain" description="Competence protein CoiA-like N-terminal" evidence="3">
    <location>
        <begin position="17"/>
        <end position="55"/>
    </location>
</feature>
<proteinExistence type="predicted"/>
<organism evidence="4 5">
    <name type="scientific">Enterococcus thailandicus</name>
    <dbReference type="NCBI Taxonomy" id="417368"/>
    <lineage>
        <taxon>Bacteria</taxon>
        <taxon>Bacillati</taxon>
        <taxon>Bacillota</taxon>
        <taxon>Bacilli</taxon>
        <taxon>Lactobacillales</taxon>
        <taxon>Enterococcaceae</taxon>
        <taxon>Enterococcus</taxon>
    </lineage>
</organism>
<evidence type="ECO:0000259" key="3">
    <source>
        <dbReference type="Pfam" id="PF25164"/>
    </source>
</evidence>
<evidence type="ECO:0000259" key="2">
    <source>
        <dbReference type="Pfam" id="PF06054"/>
    </source>
</evidence>
<reference evidence="4 5" key="1">
    <citation type="submission" date="2016-04" db="EMBL/GenBank/DDBJ databases">
        <title>Draft genome of an Enterococcus thailandicus strain isolated from bovine feces.</title>
        <authorList>
            <person name="Beukers A.G."/>
            <person name="Zaheer R."/>
            <person name="Goji N."/>
            <person name="Cook S.R."/>
            <person name="Amoako K."/>
            <person name="Chaves A.V."/>
            <person name="Ward M.P."/>
            <person name="Mcallister T.A."/>
        </authorList>
    </citation>
    <scope>NUCLEOTIDE SEQUENCE [LARGE SCALE GENOMIC DNA]</scope>
    <source>
        <strain evidence="4 5">F0711D 46</strain>
    </source>
</reference>
<dbReference type="AlphaFoldDB" id="A0A179ESL2"/>
<gene>
    <name evidence="4" type="ORF">A6E74_05555</name>
</gene>
<accession>A0A179ESL2</accession>
<dbReference type="Proteomes" id="UP000078516">
    <property type="component" value="Unassembled WGS sequence"/>
</dbReference>
<dbReference type="InterPro" id="IPR057253">
    <property type="entry name" value="CoiA-like_N"/>
</dbReference>
<dbReference type="Pfam" id="PF25164">
    <property type="entry name" value="CoiA_N"/>
    <property type="match status" value="1"/>
</dbReference>
<comment type="caution">
    <text evidence="4">The sequence shown here is derived from an EMBL/GenBank/DDBJ whole genome shotgun (WGS) entry which is preliminary data.</text>
</comment>
<keyword evidence="5" id="KW-1185">Reference proteome</keyword>
<dbReference type="EMBL" id="LWMN01000011">
    <property type="protein sequence ID" value="OAQ56238.1"/>
    <property type="molecule type" value="Genomic_DNA"/>
</dbReference>
<feature type="domain" description="Competence protein CoiA nuclease-like" evidence="2">
    <location>
        <begin position="59"/>
        <end position="210"/>
    </location>
</feature>
<evidence type="ECO:0000313" key="4">
    <source>
        <dbReference type="EMBL" id="OAQ56238.1"/>
    </source>
</evidence>
<dbReference type="InterPro" id="IPR010330">
    <property type="entry name" value="CoiA_nuc"/>
</dbReference>